<feature type="compositionally biased region" description="Basic and acidic residues" evidence="1">
    <location>
        <begin position="72"/>
        <end position="83"/>
    </location>
</feature>
<comment type="caution">
    <text evidence="2">The sequence shown here is derived from an EMBL/GenBank/DDBJ whole genome shotgun (WGS) entry which is preliminary data.</text>
</comment>
<dbReference type="EMBL" id="LSKU01000001">
    <property type="protein sequence ID" value="KXG43413.1"/>
    <property type="molecule type" value="Genomic_DNA"/>
</dbReference>
<dbReference type="STRING" id="1413211.U473_04825"/>
<sequence length="83" mass="9861">MSLRSLELHLTFPKMQEISKYQQNMQQKAIVEQSLFLTETKQLDKEKRKKIDKTNKSQLNENNSTRTPRNNDPNKGRMIDIKL</sequence>
<proteinExistence type="predicted"/>
<dbReference type="AlphaFoldDB" id="A0A135L3I2"/>
<protein>
    <submittedName>
        <fullName evidence="2">Uncharacterized protein</fullName>
    </submittedName>
</protein>
<evidence type="ECO:0000256" key="1">
    <source>
        <dbReference type="SAM" id="MobiDB-lite"/>
    </source>
</evidence>
<name>A0A135L3I2_9BACI</name>
<evidence type="ECO:0000313" key="3">
    <source>
        <dbReference type="Proteomes" id="UP000070352"/>
    </source>
</evidence>
<accession>A0A135L3I2</accession>
<dbReference type="RefSeq" id="WP_068723887.1">
    <property type="nucleotide sequence ID" value="NZ_LSKU01000001.1"/>
</dbReference>
<gene>
    <name evidence="2" type="ORF">U473_04825</name>
</gene>
<feature type="region of interest" description="Disordered" evidence="1">
    <location>
        <begin position="45"/>
        <end position="83"/>
    </location>
</feature>
<keyword evidence="3" id="KW-1185">Reference proteome</keyword>
<feature type="compositionally biased region" description="Polar residues" evidence="1">
    <location>
        <begin position="56"/>
        <end position="71"/>
    </location>
</feature>
<dbReference type="Proteomes" id="UP000070352">
    <property type="component" value="Unassembled WGS sequence"/>
</dbReference>
<evidence type="ECO:0000313" key="2">
    <source>
        <dbReference type="EMBL" id="KXG43413.1"/>
    </source>
</evidence>
<reference evidence="2 3" key="1">
    <citation type="submission" date="2016-02" db="EMBL/GenBank/DDBJ databases">
        <title>Draft Genome for Tepidibacillus decaturensis nov. sp. Strain Z9, an Anaerobic, Moderately Thermophilic and Heterotrophic Bacterium from Deep Subsurface of the Illinois Basin, USA.</title>
        <authorList>
            <person name="Dong Y."/>
            <person name="Chang J.Y."/>
            <person name="Sanford R."/>
            <person name="Fouke B.W."/>
        </authorList>
    </citation>
    <scope>NUCLEOTIDE SEQUENCE [LARGE SCALE GENOMIC DNA]</scope>
    <source>
        <strain evidence="2 3">Z9</strain>
    </source>
</reference>
<organism evidence="2 3">
    <name type="scientific">Tepidibacillus decaturensis</name>
    <dbReference type="NCBI Taxonomy" id="1413211"/>
    <lineage>
        <taxon>Bacteria</taxon>
        <taxon>Bacillati</taxon>
        <taxon>Bacillota</taxon>
        <taxon>Bacilli</taxon>
        <taxon>Bacillales</taxon>
        <taxon>Bacillaceae</taxon>
        <taxon>Tepidibacillus</taxon>
    </lineage>
</organism>